<reference evidence="1 2" key="1">
    <citation type="submission" date="2021-02" db="EMBL/GenBank/DDBJ databases">
        <title>De Novo genome assembly of isolated myxobacteria.</title>
        <authorList>
            <person name="Stevens D.C."/>
        </authorList>
    </citation>
    <scope>NUCLEOTIDE SEQUENCE [LARGE SCALE GENOMIC DNA]</scope>
    <source>
        <strain evidence="2">SCPEA02</strain>
    </source>
</reference>
<proteinExistence type="predicted"/>
<accession>A0ABX7NZC3</accession>
<dbReference type="RefSeq" id="WP_206725645.1">
    <property type="nucleotide sequence ID" value="NZ_CP071090.1"/>
</dbReference>
<evidence type="ECO:0000313" key="1">
    <source>
        <dbReference type="EMBL" id="QSQ24078.1"/>
    </source>
</evidence>
<gene>
    <name evidence="1" type="ORF">JY651_03610</name>
</gene>
<name>A0ABX7NZC3_9BACT</name>
<organism evidence="1 2">
    <name type="scientific">Pyxidicoccus parkwayensis</name>
    <dbReference type="NCBI Taxonomy" id="2813578"/>
    <lineage>
        <taxon>Bacteria</taxon>
        <taxon>Pseudomonadati</taxon>
        <taxon>Myxococcota</taxon>
        <taxon>Myxococcia</taxon>
        <taxon>Myxococcales</taxon>
        <taxon>Cystobacterineae</taxon>
        <taxon>Myxococcaceae</taxon>
        <taxon>Pyxidicoccus</taxon>
    </lineage>
</organism>
<dbReference type="EMBL" id="CP071090">
    <property type="protein sequence ID" value="QSQ24078.1"/>
    <property type="molecule type" value="Genomic_DNA"/>
</dbReference>
<sequence>MSSPNDSRAPEQMPTDWVVARFEYARGLGAISREGEAEVGFDMTAWRYDPTAQSRKEIHGAASWPQPGEPVAVTWKRSAFSGRVVPALIVPTSRKAARKRHRPGTWLKAVTRITGHFSGLTLKKLNGLLSQPGVEISLEEQFPADDEFEAEELAELLHHVAILRGLAPDAYREHAAWLYADDHRWDRQDAAAHLPPLLGLPPSAVEPAPDDSNESLTDYAARLNALAETRALPLRLHSLAHDSDFELLAALTPAQMAKLEKDRYLVRWGQGE</sequence>
<keyword evidence="2" id="KW-1185">Reference proteome</keyword>
<dbReference type="Proteomes" id="UP000662747">
    <property type="component" value="Chromosome"/>
</dbReference>
<evidence type="ECO:0000313" key="2">
    <source>
        <dbReference type="Proteomes" id="UP000662747"/>
    </source>
</evidence>
<protein>
    <submittedName>
        <fullName evidence="1">Uncharacterized protein</fullName>
    </submittedName>
</protein>